<dbReference type="PATRIC" id="fig|864069.3.peg.4512"/>
<evidence type="ECO:0000256" key="4">
    <source>
        <dbReference type="ARBA" id="ARBA00010368"/>
    </source>
</evidence>
<comment type="similarity">
    <text evidence="4">Belongs to the metallo-dependent hydrolases superfamily. Allantoinase family.</text>
</comment>
<comment type="subunit">
    <text evidence="5">Homotetramer.</text>
</comment>
<dbReference type="GO" id="GO:0006145">
    <property type="term" value="P:purine nucleobase catabolic process"/>
    <property type="evidence" value="ECO:0007669"/>
    <property type="project" value="TreeGrafter"/>
</dbReference>
<dbReference type="InterPro" id="IPR017593">
    <property type="entry name" value="Allantoinase"/>
</dbReference>
<feature type="domain" description="Amidohydrolase-related" evidence="11">
    <location>
        <begin position="58"/>
        <end position="443"/>
    </location>
</feature>
<evidence type="ECO:0000256" key="7">
    <source>
        <dbReference type="ARBA" id="ARBA00022723"/>
    </source>
</evidence>
<reference evidence="12 13" key="1">
    <citation type="submission" date="2012-02" db="EMBL/GenBank/DDBJ databases">
        <title>Improved High-Quality Draft sequence of Microvirga sp. WSM3557.</title>
        <authorList>
            <consortium name="US DOE Joint Genome Institute"/>
            <person name="Lucas S."/>
            <person name="Han J."/>
            <person name="Lapidus A."/>
            <person name="Cheng J.-F."/>
            <person name="Goodwin L."/>
            <person name="Pitluck S."/>
            <person name="Peters L."/>
            <person name="Zhang X."/>
            <person name="Detter J.C."/>
            <person name="Han C."/>
            <person name="Tapia R."/>
            <person name="Land M."/>
            <person name="Hauser L."/>
            <person name="Kyrpides N."/>
            <person name="Ivanova N."/>
            <person name="Pagani I."/>
            <person name="Brau L."/>
            <person name="Yates R."/>
            <person name="O'Hara G."/>
            <person name="Rui T."/>
            <person name="Howieson J."/>
            <person name="Reeve W."/>
            <person name="Woyke T."/>
        </authorList>
    </citation>
    <scope>NUCLEOTIDE SEQUENCE [LARGE SCALE GENOMIC DNA]</scope>
    <source>
        <strain evidence="12 13">WSM3557</strain>
    </source>
</reference>
<comment type="similarity">
    <text evidence="3">Belongs to the metallo-dependent hydrolases superfamily. Hydantoinase/dihydropyrimidinase family.</text>
</comment>
<keyword evidence="9" id="KW-0862">Zinc</keyword>
<dbReference type="FunFam" id="3.20.20.140:FF:000174">
    <property type="entry name" value="Dihydropyrimidinase-related protein 2"/>
    <property type="match status" value="1"/>
</dbReference>
<evidence type="ECO:0000256" key="5">
    <source>
        <dbReference type="ARBA" id="ARBA00011881"/>
    </source>
</evidence>
<dbReference type="AlphaFoldDB" id="I4YUF3"/>
<dbReference type="Proteomes" id="UP000003947">
    <property type="component" value="Unassembled WGS sequence"/>
</dbReference>
<dbReference type="SUPFAM" id="SSF51338">
    <property type="entry name" value="Composite domain of metallo-dependent hydrolases"/>
    <property type="match status" value="1"/>
</dbReference>
<dbReference type="Gene3D" id="2.30.40.10">
    <property type="entry name" value="Urease, subunit C, domain 1"/>
    <property type="match status" value="1"/>
</dbReference>
<dbReference type="InterPro" id="IPR006680">
    <property type="entry name" value="Amidohydro-rel"/>
</dbReference>
<evidence type="ECO:0000256" key="8">
    <source>
        <dbReference type="ARBA" id="ARBA00022801"/>
    </source>
</evidence>
<dbReference type="GO" id="GO:0008270">
    <property type="term" value="F:zinc ion binding"/>
    <property type="evidence" value="ECO:0007669"/>
    <property type="project" value="InterPro"/>
</dbReference>
<dbReference type="GO" id="GO:0050897">
    <property type="term" value="F:cobalt ion binding"/>
    <property type="evidence" value="ECO:0007669"/>
    <property type="project" value="InterPro"/>
</dbReference>
<dbReference type="eggNOG" id="COG0044">
    <property type="taxonomic scope" value="Bacteria"/>
</dbReference>
<gene>
    <name evidence="12" type="ORF">MicloDRAFT_00041650</name>
</gene>
<keyword evidence="7" id="KW-0479">Metal-binding</keyword>
<name>I4YUF3_9HYPH</name>
<dbReference type="STRING" id="864069.MicloDRAFT_00041650"/>
<dbReference type="EC" id="3.5.2.5" evidence="6"/>
<evidence type="ECO:0000256" key="10">
    <source>
        <dbReference type="SAM" id="MobiDB-lite"/>
    </source>
</evidence>
<comment type="pathway">
    <text evidence="2">Nitrogen metabolism; (S)-allantoin degradation; allantoate from (S)-allantoin: step 1/1.</text>
</comment>
<feature type="region of interest" description="Disordered" evidence="10">
    <location>
        <begin position="463"/>
        <end position="482"/>
    </location>
</feature>
<dbReference type="Pfam" id="PF01979">
    <property type="entry name" value="Amidohydro_1"/>
    <property type="match status" value="1"/>
</dbReference>
<evidence type="ECO:0000256" key="9">
    <source>
        <dbReference type="ARBA" id="ARBA00022833"/>
    </source>
</evidence>
<dbReference type="InterPro" id="IPR032466">
    <property type="entry name" value="Metal_Hydrolase"/>
</dbReference>
<keyword evidence="8" id="KW-0378">Hydrolase</keyword>
<dbReference type="OrthoDB" id="9775759at2"/>
<dbReference type="RefSeq" id="WP_009763645.1">
    <property type="nucleotide sequence ID" value="NZ_CP141048.1"/>
</dbReference>
<proteinExistence type="inferred from homology"/>
<dbReference type="InterPro" id="IPR011059">
    <property type="entry name" value="Metal-dep_hydrolase_composite"/>
</dbReference>
<evidence type="ECO:0000313" key="12">
    <source>
        <dbReference type="EMBL" id="EIM27595.1"/>
    </source>
</evidence>
<evidence type="ECO:0000256" key="2">
    <source>
        <dbReference type="ARBA" id="ARBA00004968"/>
    </source>
</evidence>
<dbReference type="EMBL" id="JH660645">
    <property type="protein sequence ID" value="EIM27595.1"/>
    <property type="molecule type" value="Genomic_DNA"/>
</dbReference>
<dbReference type="NCBIfam" id="TIGR03178">
    <property type="entry name" value="allantoinase"/>
    <property type="match status" value="1"/>
</dbReference>
<evidence type="ECO:0000256" key="6">
    <source>
        <dbReference type="ARBA" id="ARBA00012863"/>
    </source>
</evidence>
<dbReference type="GO" id="GO:0000256">
    <property type="term" value="P:allantoin catabolic process"/>
    <property type="evidence" value="ECO:0007669"/>
    <property type="project" value="InterPro"/>
</dbReference>
<protein>
    <recommendedName>
        <fullName evidence="6">allantoinase</fullName>
        <ecNumber evidence="6">3.5.2.5</ecNumber>
    </recommendedName>
</protein>
<evidence type="ECO:0000313" key="13">
    <source>
        <dbReference type="Proteomes" id="UP000003947"/>
    </source>
</evidence>
<dbReference type="GO" id="GO:0004038">
    <property type="term" value="F:allantoinase activity"/>
    <property type="evidence" value="ECO:0007669"/>
    <property type="project" value="UniProtKB-EC"/>
</dbReference>
<dbReference type="InterPro" id="IPR050138">
    <property type="entry name" value="DHOase/Allantoinase_Hydrolase"/>
</dbReference>
<dbReference type="GO" id="GO:0005737">
    <property type="term" value="C:cytoplasm"/>
    <property type="evidence" value="ECO:0007669"/>
    <property type="project" value="TreeGrafter"/>
</dbReference>
<dbReference type="SUPFAM" id="SSF51556">
    <property type="entry name" value="Metallo-dependent hydrolases"/>
    <property type="match status" value="1"/>
</dbReference>
<organism evidence="12 13">
    <name type="scientific">Microvirga lotononidis</name>
    <dbReference type="NCBI Taxonomy" id="864069"/>
    <lineage>
        <taxon>Bacteria</taxon>
        <taxon>Pseudomonadati</taxon>
        <taxon>Pseudomonadota</taxon>
        <taxon>Alphaproteobacteria</taxon>
        <taxon>Hyphomicrobiales</taxon>
        <taxon>Methylobacteriaceae</taxon>
        <taxon>Microvirga</taxon>
    </lineage>
</organism>
<keyword evidence="13" id="KW-1185">Reference proteome</keyword>
<comment type="cofactor">
    <cofactor evidence="1">
        <name>Zn(2+)</name>
        <dbReference type="ChEBI" id="CHEBI:29105"/>
    </cofactor>
</comment>
<evidence type="ECO:0000256" key="3">
    <source>
        <dbReference type="ARBA" id="ARBA00008829"/>
    </source>
</evidence>
<dbReference type="Gene3D" id="3.20.20.140">
    <property type="entry name" value="Metal-dependent hydrolases"/>
    <property type="match status" value="1"/>
</dbReference>
<sequence>MTTTDRRYETLVCGGTVVTETGASILTIAITDGRIVGILDDTSLHPAAKEIIDATGLIIVPGAIDAHTHFTGSNPFPREEVSEGTKGAARGGVTTYLEMPHSNPPATTLAGFLAKRELLSNHSAVDFGLWAGLTGANLDEIPALVDAGAAGFKAFLCSPDPGGDAPDPSGLPRLKDGDLLKAMRVIARYDCVIGIHAENHDLLQSAGQRQRRDDRHDARAHALAGPEIAEIEAVNRVVLLAQEAGVRAHIVHLSSARAAADVQHRERGARVSIETCPQYLLLTEDDLAEIGPFARCGPPLRSVGTVEELWAALKQGLIDTLASDHCPYLVQDKERGRSSIWEAGMGLTGIETAVPLFFSACRARGVGLVQFARMTATNPAKVFGLYGRKGAISVGFDADLVFYDPDQDWTVQGRTFLGHGKWSAFEGRQCQGKVVRTILRGKTIFEDGQHRQMIDTGREVLRTSPGSVVQDPESGNHDCQPS</sequence>
<dbReference type="PANTHER" id="PTHR43668">
    <property type="entry name" value="ALLANTOINASE"/>
    <property type="match status" value="1"/>
</dbReference>
<evidence type="ECO:0000256" key="1">
    <source>
        <dbReference type="ARBA" id="ARBA00001947"/>
    </source>
</evidence>
<dbReference type="HOGENOM" id="CLU_015572_4_2_5"/>
<dbReference type="PANTHER" id="PTHR43668:SF2">
    <property type="entry name" value="ALLANTOINASE"/>
    <property type="match status" value="1"/>
</dbReference>
<accession>I4YUF3</accession>
<evidence type="ECO:0000259" key="11">
    <source>
        <dbReference type="Pfam" id="PF01979"/>
    </source>
</evidence>